<feature type="transmembrane region" description="Helical" evidence="1">
    <location>
        <begin position="151"/>
        <end position="168"/>
    </location>
</feature>
<feature type="transmembrane region" description="Helical" evidence="1">
    <location>
        <begin position="188"/>
        <end position="210"/>
    </location>
</feature>
<feature type="transmembrane region" description="Helical" evidence="1">
    <location>
        <begin position="6"/>
        <end position="25"/>
    </location>
</feature>
<evidence type="ECO:0000313" key="3">
    <source>
        <dbReference type="Proteomes" id="UP000537775"/>
    </source>
</evidence>
<feature type="transmembrane region" description="Helical" evidence="1">
    <location>
        <begin position="37"/>
        <end position="56"/>
    </location>
</feature>
<proteinExistence type="predicted"/>
<organism evidence="2 3">
    <name type="scientific">Microbacterium thalassium</name>
    <dbReference type="NCBI Taxonomy" id="362649"/>
    <lineage>
        <taxon>Bacteria</taxon>
        <taxon>Bacillati</taxon>
        <taxon>Actinomycetota</taxon>
        <taxon>Actinomycetes</taxon>
        <taxon>Micrococcales</taxon>
        <taxon>Microbacteriaceae</taxon>
        <taxon>Microbacterium</taxon>
    </lineage>
</organism>
<dbReference type="AlphaFoldDB" id="A0A7X0FQH5"/>
<keyword evidence="1" id="KW-1133">Transmembrane helix</keyword>
<comment type="caution">
    <text evidence="2">The sequence shown here is derived from an EMBL/GenBank/DDBJ whole genome shotgun (WGS) entry which is preliminary data.</text>
</comment>
<dbReference type="InterPro" id="IPR043128">
    <property type="entry name" value="Rev_trsase/Diguanyl_cyclase"/>
</dbReference>
<feature type="transmembrane region" description="Helical" evidence="1">
    <location>
        <begin position="94"/>
        <end position="114"/>
    </location>
</feature>
<keyword evidence="1" id="KW-0812">Transmembrane</keyword>
<gene>
    <name evidence="2" type="ORF">HD594_002044</name>
</gene>
<feature type="transmembrane region" description="Helical" evidence="1">
    <location>
        <begin position="120"/>
        <end position="139"/>
    </location>
</feature>
<accession>A0A7X0FQH5</accession>
<sequence>MNLDVASVLTVSALVVNLSGALFILETLLRRDEGAGRVWSVGFLAAMLMSLAYVLWTQTHDSWWAISVGNSALVAFVGCLWLGMRMFNGNPMMLPTIITAVATLAAGSAVMMVGPGGGNWAAAEWMFVAIVGLAGAGAVECLRGDLLESRSAWVLALASASFALYYVSRTTAFVTSGPDSALFESGFGAVPTSLVTIAYVLVAVVVLSVVRTTRASMRGAVRSSEGGGDLDGILVDDEFEQVLAGLCERASRRGELVGVISVRIDDLEQISTAFGSESARAVGAAWRRGVRRHAPSAAFVGEDGAGGLAVGVLAASPAAARRQAAVIYRGVFDDMGAVGHGVIPVLGVGVGLSESAGYDAEELIHVARDAATRASLSIETSVLIGDEGATPVTEP</sequence>
<reference evidence="2 3" key="1">
    <citation type="submission" date="2020-08" db="EMBL/GenBank/DDBJ databases">
        <title>Sequencing the genomes of 1000 actinobacteria strains.</title>
        <authorList>
            <person name="Klenk H.-P."/>
        </authorList>
    </citation>
    <scope>NUCLEOTIDE SEQUENCE [LARGE SCALE GENOMIC DNA]</scope>
    <source>
        <strain evidence="2 3">DSM 12511</strain>
    </source>
</reference>
<keyword evidence="3" id="KW-1185">Reference proteome</keyword>
<dbReference type="Proteomes" id="UP000537775">
    <property type="component" value="Unassembled WGS sequence"/>
</dbReference>
<name>A0A7X0FQH5_9MICO</name>
<dbReference type="EMBL" id="JACHML010000001">
    <property type="protein sequence ID" value="MBB6391731.1"/>
    <property type="molecule type" value="Genomic_DNA"/>
</dbReference>
<dbReference type="Gene3D" id="3.30.70.270">
    <property type="match status" value="1"/>
</dbReference>
<dbReference type="RefSeq" id="WP_184750868.1">
    <property type="nucleotide sequence ID" value="NZ_BAAAJR010000006.1"/>
</dbReference>
<evidence type="ECO:0000313" key="2">
    <source>
        <dbReference type="EMBL" id="MBB6391731.1"/>
    </source>
</evidence>
<feature type="transmembrane region" description="Helical" evidence="1">
    <location>
        <begin position="62"/>
        <end position="82"/>
    </location>
</feature>
<protein>
    <submittedName>
        <fullName evidence="2">GGDEF domain-containing protein</fullName>
    </submittedName>
</protein>
<evidence type="ECO:0000256" key="1">
    <source>
        <dbReference type="SAM" id="Phobius"/>
    </source>
</evidence>
<keyword evidence="1" id="KW-0472">Membrane</keyword>